<keyword evidence="21" id="KW-1185">Reference proteome</keyword>
<evidence type="ECO:0000256" key="12">
    <source>
        <dbReference type="ARBA" id="ARBA00022695"/>
    </source>
</evidence>
<evidence type="ECO:0000256" key="19">
    <source>
        <dbReference type="SAM" id="Phobius"/>
    </source>
</evidence>
<feature type="transmembrane region" description="Helical" evidence="19">
    <location>
        <begin position="192"/>
        <end position="212"/>
    </location>
</feature>
<feature type="transmembrane region" description="Helical" evidence="19">
    <location>
        <begin position="12"/>
        <end position="41"/>
    </location>
</feature>
<evidence type="ECO:0000256" key="14">
    <source>
        <dbReference type="ARBA" id="ARBA00023098"/>
    </source>
</evidence>
<evidence type="ECO:0000256" key="18">
    <source>
        <dbReference type="RuleBase" id="RU003938"/>
    </source>
</evidence>
<evidence type="ECO:0000256" key="2">
    <source>
        <dbReference type="ARBA" id="ARBA00004651"/>
    </source>
</evidence>
<dbReference type="PANTHER" id="PTHR46382">
    <property type="entry name" value="PHOSPHATIDATE CYTIDYLYLTRANSFERASE"/>
    <property type="match status" value="1"/>
</dbReference>
<keyword evidence="14" id="KW-0443">Lipid metabolism</keyword>
<evidence type="ECO:0000256" key="5">
    <source>
        <dbReference type="ARBA" id="ARBA00010185"/>
    </source>
</evidence>
<evidence type="ECO:0000256" key="3">
    <source>
        <dbReference type="ARBA" id="ARBA00005119"/>
    </source>
</evidence>
<keyword evidence="17" id="KW-1208">Phospholipid metabolism</keyword>
<dbReference type="EMBL" id="JMIB01000037">
    <property type="protein sequence ID" value="KDM90165.1"/>
    <property type="molecule type" value="Genomic_DNA"/>
</dbReference>
<evidence type="ECO:0000256" key="11">
    <source>
        <dbReference type="ARBA" id="ARBA00022692"/>
    </source>
</evidence>
<keyword evidence="9" id="KW-0444">Lipid biosynthesis</keyword>
<dbReference type="GO" id="GO:0016024">
    <property type="term" value="P:CDP-diacylglycerol biosynthetic process"/>
    <property type="evidence" value="ECO:0007669"/>
    <property type="project" value="UniProtKB-UniPathway"/>
</dbReference>
<keyword evidence="15 19" id="KW-0472">Membrane</keyword>
<organism evidence="20 21">
    <name type="scientific">Photobacterium galatheae</name>
    <dbReference type="NCBI Taxonomy" id="1654360"/>
    <lineage>
        <taxon>Bacteria</taxon>
        <taxon>Pseudomonadati</taxon>
        <taxon>Pseudomonadota</taxon>
        <taxon>Gammaproteobacteria</taxon>
        <taxon>Vibrionales</taxon>
        <taxon>Vibrionaceae</taxon>
        <taxon>Photobacterium</taxon>
    </lineage>
</organism>
<dbReference type="STRING" id="1654360.EA58_18510"/>
<keyword evidence="12 18" id="KW-0548">Nucleotidyltransferase</keyword>
<evidence type="ECO:0000256" key="1">
    <source>
        <dbReference type="ARBA" id="ARBA00001698"/>
    </source>
</evidence>
<keyword evidence="16" id="KW-0594">Phospholipid biosynthesis</keyword>
<keyword evidence="13 19" id="KW-1133">Transmembrane helix</keyword>
<evidence type="ECO:0000256" key="6">
    <source>
        <dbReference type="ARBA" id="ARBA00012487"/>
    </source>
</evidence>
<feature type="transmembrane region" description="Helical" evidence="19">
    <location>
        <begin position="83"/>
        <end position="105"/>
    </location>
</feature>
<comment type="subcellular location">
    <subcellularLocation>
        <location evidence="2">Cell membrane</location>
        <topology evidence="2">Multi-pass membrane protein</topology>
    </subcellularLocation>
</comment>
<evidence type="ECO:0000256" key="4">
    <source>
        <dbReference type="ARBA" id="ARBA00005189"/>
    </source>
</evidence>
<dbReference type="PANTHER" id="PTHR46382:SF1">
    <property type="entry name" value="PHOSPHATIDATE CYTIDYLYLTRANSFERASE"/>
    <property type="match status" value="1"/>
</dbReference>
<comment type="pathway">
    <text evidence="3 18">Phospholipid metabolism; CDP-diacylglycerol biosynthesis; CDP-diacylglycerol from sn-glycerol 3-phosphate: step 3/3.</text>
</comment>
<keyword evidence="8" id="KW-1003">Cell membrane</keyword>
<protein>
    <recommendedName>
        <fullName evidence="7 18">Phosphatidate cytidylyltransferase</fullName>
        <ecNumber evidence="6 18">2.7.7.41</ecNumber>
    </recommendedName>
</protein>
<comment type="pathway">
    <text evidence="4">Lipid metabolism.</text>
</comment>
<dbReference type="Proteomes" id="UP000027192">
    <property type="component" value="Unassembled WGS sequence"/>
</dbReference>
<evidence type="ECO:0000256" key="13">
    <source>
        <dbReference type="ARBA" id="ARBA00022989"/>
    </source>
</evidence>
<dbReference type="UniPathway" id="UPA00557">
    <property type="reaction ID" value="UER00614"/>
</dbReference>
<feature type="transmembrane region" description="Helical" evidence="19">
    <location>
        <begin position="152"/>
        <end position="171"/>
    </location>
</feature>
<dbReference type="EC" id="2.7.7.41" evidence="6 18"/>
<accession>A0A066RID9</accession>
<dbReference type="Pfam" id="PF01148">
    <property type="entry name" value="CTP_transf_1"/>
    <property type="match status" value="1"/>
</dbReference>
<keyword evidence="10 18" id="KW-0808">Transferase</keyword>
<feature type="transmembrane region" description="Helical" evidence="19">
    <location>
        <begin position="117"/>
        <end position="140"/>
    </location>
</feature>
<evidence type="ECO:0000256" key="7">
    <source>
        <dbReference type="ARBA" id="ARBA00019373"/>
    </source>
</evidence>
<dbReference type="GO" id="GO:0005886">
    <property type="term" value="C:plasma membrane"/>
    <property type="evidence" value="ECO:0007669"/>
    <property type="project" value="UniProtKB-SubCell"/>
</dbReference>
<comment type="caution">
    <text evidence="20">The sequence shown here is derived from an EMBL/GenBank/DDBJ whole genome shotgun (WGS) entry which is preliminary data.</text>
</comment>
<feature type="transmembrane region" description="Helical" evidence="19">
    <location>
        <begin position="53"/>
        <end position="71"/>
    </location>
</feature>
<evidence type="ECO:0000256" key="10">
    <source>
        <dbReference type="ARBA" id="ARBA00022679"/>
    </source>
</evidence>
<evidence type="ECO:0000256" key="17">
    <source>
        <dbReference type="ARBA" id="ARBA00023264"/>
    </source>
</evidence>
<evidence type="ECO:0000256" key="15">
    <source>
        <dbReference type="ARBA" id="ARBA00023136"/>
    </source>
</evidence>
<dbReference type="PROSITE" id="PS01315">
    <property type="entry name" value="CDS"/>
    <property type="match status" value="1"/>
</dbReference>
<feature type="transmembrane region" description="Helical" evidence="19">
    <location>
        <begin position="218"/>
        <end position="237"/>
    </location>
</feature>
<dbReference type="RefSeq" id="WP_036755931.1">
    <property type="nucleotide sequence ID" value="NZ_JAGSGC010000019.1"/>
</dbReference>
<evidence type="ECO:0000256" key="9">
    <source>
        <dbReference type="ARBA" id="ARBA00022516"/>
    </source>
</evidence>
<reference evidence="20 21" key="1">
    <citation type="submission" date="2014-04" db="EMBL/GenBank/DDBJ databases">
        <title>Draft genome sequence of Photobacterium halotolerans S2753: a solonamide, ngercheumicin and holomycin producer.</title>
        <authorList>
            <person name="Machado H.R."/>
            <person name="Gram L."/>
        </authorList>
    </citation>
    <scope>NUCLEOTIDE SEQUENCE [LARGE SCALE GENOMIC DNA]</scope>
    <source>
        <strain evidence="20 21">S2753</strain>
    </source>
</reference>
<gene>
    <name evidence="20" type="ORF">EA58_18510</name>
</gene>
<proteinExistence type="inferred from homology"/>
<evidence type="ECO:0000256" key="8">
    <source>
        <dbReference type="ARBA" id="ARBA00022475"/>
    </source>
</evidence>
<evidence type="ECO:0000313" key="21">
    <source>
        <dbReference type="Proteomes" id="UP000027192"/>
    </source>
</evidence>
<dbReference type="GO" id="GO:0004605">
    <property type="term" value="F:phosphatidate cytidylyltransferase activity"/>
    <property type="evidence" value="ECO:0007669"/>
    <property type="project" value="UniProtKB-EC"/>
</dbReference>
<comment type="catalytic activity">
    <reaction evidence="1 18">
        <text>a 1,2-diacyl-sn-glycero-3-phosphate + CTP + H(+) = a CDP-1,2-diacyl-sn-glycerol + diphosphate</text>
        <dbReference type="Rhea" id="RHEA:16229"/>
        <dbReference type="ChEBI" id="CHEBI:15378"/>
        <dbReference type="ChEBI" id="CHEBI:33019"/>
        <dbReference type="ChEBI" id="CHEBI:37563"/>
        <dbReference type="ChEBI" id="CHEBI:58332"/>
        <dbReference type="ChEBI" id="CHEBI:58608"/>
        <dbReference type="EC" id="2.7.7.41"/>
    </reaction>
</comment>
<evidence type="ECO:0000256" key="16">
    <source>
        <dbReference type="ARBA" id="ARBA00023209"/>
    </source>
</evidence>
<comment type="similarity">
    <text evidence="5 18">Belongs to the CDS family.</text>
</comment>
<evidence type="ECO:0000313" key="20">
    <source>
        <dbReference type="EMBL" id="KDM90165.1"/>
    </source>
</evidence>
<keyword evidence="11 18" id="KW-0812">Transmembrane</keyword>
<dbReference type="InterPro" id="IPR000374">
    <property type="entry name" value="PC_trans"/>
</dbReference>
<name>A0A066RID9_9GAMM</name>
<dbReference type="AlphaFoldDB" id="A0A066RID9"/>
<dbReference type="OrthoDB" id="9799199at2"/>
<sequence>MLKQRILTALVLAPVVIAGIFLLPFSGFMFALAGITLAGFWEWTQFVNTRSRLLAMVPPVLVLLSSFLVLPTDAIALGELHTAHHTMLALGGAWWLFACLLVVTYPDKSGFWTRSTLLRYCFGLLTLIPFFWGVVMLRAVNYAESPFYGAKLVMLVCLLVWAADSGAYFAGKRFGRHKMAPKVSPNKTLEGLAGGVALAVVVAWGAAALFGIPFSHSGALLATVVLTVIASVFGDLVESMLKRVSGIKDSGQILPGHGGILDRIDSLTAALPVFALLYLWLI</sequence>